<evidence type="ECO:0000313" key="3">
    <source>
        <dbReference type="Proteomes" id="UP000653477"/>
    </source>
</evidence>
<name>A0ABQ2H8I9_9PORP</name>
<dbReference type="RefSeq" id="WP_188808127.1">
    <property type="nucleotide sequence ID" value="NZ_BMPU01000003.1"/>
</dbReference>
<dbReference type="InterPro" id="IPR021670">
    <property type="entry name" value="DUF3256"/>
</dbReference>
<evidence type="ECO:0000256" key="1">
    <source>
        <dbReference type="SAM" id="SignalP"/>
    </source>
</evidence>
<evidence type="ECO:0008006" key="4">
    <source>
        <dbReference type="Google" id="ProtNLM"/>
    </source>
</evidence>
<dbReference type="EMBL" id="BMPU01000003">
    <property type="protein sequence ID" value="GGM54559.1"/>
    <property type="molecule type" value="Genomic_DNA"/>
</dbReference>
<reference evidence="3" key="1">
    <citation type="journal article" date="2019" name="Int. J. Syst. Evol. Microbiol.">
        <title>The Global Catalogue of Microorganisms (GCM) 10K type strain sequencing project: providing services to taxonomists for standard genome sequencing and annotation.</title>
        <authorList>
            <consortium name="The Broad Institute Genomics Platform"/>
            <consortium name="The Broad Institute Genome Sequencing Center for Infectious Disease"/>
            <person name="Wu L."/>
            <person name="Ma J."/>
        </authorList>
    </citation>
    <scope>NUCLEOTIDE SEQUENCE [LARGE SCALE GENOMIC DNA]</scope>
    <source>
        <strain evidence="3">JCM 30531</strain>
    </source>
</reference>
<organism evidence="2 3">
    <name type="scientific">Porphyromonas pasteri</name>
    <dbReference type="NCBI Taxonomy" id="1583331"/>
    <lineage>
        <taxon>Bacteria</taxon>
        <taxon>Pseudomonadati</taxon>
        <taxon>Bacteroidota</taxon>
        <taxon>Bacteroidia</taxon>
        <taxon>Bacteroidales</taxon>
        <taxon>Porphyromonadaceae</taxon>
        <taxon>Porphyromonas</taxon>
    </lineage>
</organism>
<gene>
    <name evidence="2" type="ORF">GCM10007088_11600</name>
</gene>
<proteinExistence type="predicted"/>
<sequence>MKQLRALLFTTLLLVSSLALNAQTTKYAAIIKALGQTELLDEDRRTQLATLLVQDSALSLPMELDLGAKLLAVSEHSLRLQTSPVGTAELRLLPLASGQGPLTALIETVSSPQVDARISFLSASGEALPSTTLLRLPSSEDFLRGLQLPMSTASDRLRELLYPLHYELSWAQGTSVPTLIVRPTLLLSEEDKQSDELKALIAQLPALTTTWGGQSFAPFVRATNP</sequence>
<comment type="caution">
    <text evidence="2">The sequence shown here is derived from an EMBL/GenBank/DDBJ whole genome shotgun (WGS) entry which is preliminary data.</text>
</comment>
<feature type="signal peptide" evidence="1">
    <location>
        <begin position="1"/>
        <end position="22"/>
    </location>
</feature>
<protein>
    <recommendedName>
        <fullName evidence="4">DUF3256 family protein</fullName>
    </recommendedName>
</protein>
<keyword evidence="3" id="KW-1185">Reference proteome</keyword>
<accession>A0ABQ2H8I9</accession>
<dbReference type="Pfam" id="PF11644">
    <property type="entry name" value="DUF3256"/>
    <property type="match status" value="1"/>
</dbReference>
<keyword evidence="1" id="KW-0732">Signal</keyword>
<evidence type="ECO:0000313" key="2">
    <source>
        <dbReference type="EMBL" id="GGM54559.1"/>
    </source>
</evidence>
<feature type="chain" id="PRO_5046849326" description="DUF3256 family protein" evidence="1">
    <location>
        <begin position="23"/>
        <end position="225"/>
    </location>
</feature>
<dbReference type="Proteomes" id="UP000653477">
    <property type="component" value="Unassembled WGS sequence"/>
</dbReference>
<dbReference type="SUPFAM" id="SSF160925">
    <property type="entry name" value="PG1388-like"/>
    <property type="match status" value="1"/>
</dbReference>